<gene>
    <name evidence="2" type="ORF">SAMN04488034_10585</name>
</gene>
<feature type="transmembrane region" description="Helical" evidence="1">
    <location>
        <begin position="28"/>
        <end position="45"/>
    </location>
</feature>
<feature type="transmembrane region" description="Helical" evidence="1">
    <location>
        <begin position="125"/>
        <end position="143"/>
    </location>
</feature>
<feature type="transmembrane region" description="Helical" evidence="1">
    <location>
        <begin position="345"/>
        <end position="362"/>
    </location>
</feature>
<keyword evidence="1" id="KW-1133">Transmembrane helix</keyword>
<keyword evidence="3" id="KW-1185">Reference proteome</keyword>
<accession>A0A1H5NQN6</accession>
<feature type="transmembrane region" description="Helical" evidence="1">
    <location>
        <begin position="178"/>
        <end position="196"/>
    </location>
</feature>
<dbReference type="STRING" id="390640.SAMN04488034_10585"/>
<feature type="transmembrane region" description="Helical" evidence="1">
    <location>
        <begin position="51"/>
        <end position="71"/>
    </location>
</feature>
<reference evidence="2 3" key="1">
    <citation type="submission" date="2016-10" db="EMBL/GenBank/DDBJ databases">
        <authorList>
            <person name="de Groot N.N."/>
        </authorList>
    </citation>
    <scope>NUCLEOTIDE SEQUENCE [LARGE SCALE GENOMIC DNA]</scope>
    <source>
        <strain evidence="2 3">DSM 23553</strain>
    </source>
</reference>
<dbReference type="EMBL" id="FNUG01000005">
    <property type="protein sequence ID" value="SEF03873.1"/>
    <property type="molecule type" value="Genomic_DNA"/>
</dbReference>
<feature type="transmembrane region" description="Helical" evidence="1">
    <location>
        <begin position="150"/>
        <end position="172"/>
    </location>
</feature>
<dbReference type="Proteomes" id="UP000199448">
    <property type="component" value="Unassembled WGS sequence"/>
</dbReference>
<evidence type="ECO:0000313" key="3">
    <source>
        <dbReference type="Proteomes" id="UP000199448"/>
    </source>
</evidence>
<feature type="transmembrane region" description="Helical" evidence="1">
    <location>
        <begin position="282"/>
        <end position="300"/>
    </location>
</feature>
<organism evidence="2 3">
    <name type="scientific">Salinimicrobium catena</name>
    <dbReference type="NCBI Taxonomy" id="390640"/>
    <lineage>
        <taxon>Bacteria</taxon>
        <taxon>Pseudomonadati</taxon>
        <taxon>Bacteroidota</taxon>
        <taxon>Flavobacteriia</taxon>
        <taxon>Flavobacteriales</taxon>
        <taxon>Flavobacteriaceae</taxon>
        <taxon>Salinimicrobium</taxon>
    </lineage>
</organism>
<sequence>MAKKAKFTRVKRDRPYLNILDFMVQEKTFLFIVIIGLALAGIMAGQGQAGMWLGFFFAAYATVANDSIQSLGTFIESNKTRKWWLLWLFIGGIFLLTVTFSWVYFDGDVTYQRLLKPDGTTKYPHPETFSFFQIIAPLVLLILTRMRMPVSTTFLILSVFSADTSGITSVVWKSWTGYIMAFILSFLVWYFSYNMIKKYFKSRKFNKSWNIVQWIVSGTLWGVWVMQDGANIAVFLPRQLDAVQFSIFAITIFAGLGLLFYLRGDKIQEVVSEKARISDVRAATLVDATYVILLIYKLFISTVPMSTTWVFLGVIGGREIAISLARTKKGKKHRKKAGKMIFRDFSAAMIGLFVSVALAAGANSEIRAAVIDALTSW</sequence>
<feature type="transmembrane region" description="Helical" evidence="1">
    <location>
        <begin position="208"/>
        <end position="227"/>
    </location>
</feature>
<dbReference type="OrthoDB" id="246859at2"/>
<feature type="transmembrane region" description="Helical" evidence="1">
    <location>
        <begin position="306"/>
        <end position="325"/>
    </location>
</feature>
<keyword evidence="1" id="KW-0472">Membrane</keyword>
<proteinExistence type="predicted"/>
<feature type="transmembrane region" description="Helical" evidence="1">
    <location>
        <begin position="83"/>
        <end position="105"/>
    </location>
</feature>
<feature type="transmembrane region" description="Helical" evidence="1">
    <location>
        <begin position="242"/>
        <end position="262"/>
    </location>
</feature>
<evidence type="ECO:0000256" key="1">
    <source>
        <dbReference type="SAM" id="Phobius"/>
    </source>
</evidence>
<dbReference type="AlphaFoldDB" id="A0A1H5NQN6"/>
<protein>
    <submittedName>
        <fullName evidence="2">Phosphate/sulfate permease</fullName>
    </submittedName>
</protein>
<evidence type="ECO:0000313" key="2">
    <source>
        <dbReference type="EMBL" id="SEF03873.1"/>
    </source>
</evidence>
<keyword evidence="1" id="KW-0812">Transmembrane</keyword>
<name>A0A1H5NQN6_9FLAO</name>